<evidence type="ECO:0000313" key="2">
    <source>
        <dbReference type="Proteomes" id="UP001596157"/>
    </source>
</evidence>
<dbReference type="EMBL" id="JBHSKF010000005">
    <property type="protein sequence ID" value="MFC5288108.1"/>
    <property type="molecule type" value="Genomic_DNA"/>
</dbReference>
<dbReference type="Proteomes" id="UP001596157">
    <property type="component" value="Unassembled WGS sequence"/>
</dbReference>
<gene>
    <name evidence="1" type="ORF">ACFPM7_13695</name>
</gene>
<reference evidence="2" key="1">
    <citation type="journal article" date="2019" name="Int. J. Syst. Evol. Microbiol.">
        <title>The Global Catalogue of Microorganisms (GCM) 10K type strain sequencing project: providing services to taxonomists for standard genome sequencing and annotation.</title>
        <authorList>
            <consortium name="The Broad Institute Genomics Platform"/>
            <consortium name="The Broad Institute Genome Sequencing Center for Infectious Disease"/>
            <person name="Wu L."/>
            <person name="Ma J."/>
        </authorList>
    </citation>
    <scope>NUCLEOTIDE SEQUENCE [LARGE SCALE GENOMIC DNA]</scope>
    <source>
        <strain evidence="2">CCUG 59778</strain>
    </source>
</reference>
<protein>
    <submittedName>
        <fullName evidence="1">Uncharacterized protein</fullName>
    </submittedName>
</protein>
<keyword evidence="2" id="KW-1185">Reference proteome</keyword>
<comment type="caution">
    <text evidence="1">The sequence shown here is derived from an EMBL/GenBank/DDBJ whole genome shotgun (WGS) entry which is preliminary data.</text>
</comment>
<dbReference type="RefSeq" id="WP_378247723.1">
    <property type="nucleotide sequence ID" value="NZ_JBHSKF010000005.1"/>
</dbReference>
<evidence type="ECO:0000313" key="1">
    <source>
        <dbReference type="EMBL" id="MFC5288108.1"/>
    </source>
</evidence>
<proteinExistence type="predicted"/>
<sequence length="178" mass="19082">MSMGADAPLDQAARQAHLLARYDLQRREAETTDPDRVDRVDRAVREFPVSAYAASVLPVPLPLERVEKLPRARRVTLGSGHVVRFELVEVPGEVRGWLLDGVAVSIHGTVMRAVYEAVGKAQDAALPPVSRRGGGVQAVTGRIAGWEVVAAPLAVEGAAGMVAVDKLLADFLEGRGRF</sequence>
<name>A0ABW0EP61_9PSEU</name>
<accession>A0ABW0EP61</accession>
<organism evidence="1 2">
    <name type="scientific">Actinokineospora guangxiensis</name>
    <dbReference type="NCBI Taxonomy" id="1490288"/>
    <lineage>
        <taxon>Bacteria</taxon>
        <taxon>Bacillati</taxon>
        <taxon>Actinomycetota</taxon>
        <taxon>Actinomycetes</taxon>
        <taxon>Pseudonocardiales</taxon>
        <taxon>Pseudonocardiaceae</taxon>
        <taxon>Actinokineospora</taxon>
    </lineage>
</organism>